<dbReference type="Pfam" id="PF18765">
    <property type="entry name" value="Polbeta"/>
    <property type="match status" value="1"/>
</dbReference>
<keyword evidence="3" id="KW-1185">Reference proteome</keyword>
<protein>
    <recommendedName>
        <fullName evidence="1">Polymerase beta nucleotidyltransferase domain-containing protein</fullName>
    </recommendedName>
</protein>
<dbReference type="Gene3D" id="3.30.460.10">
    <property type="entry name" value="Beta Polymerase, domain 2"/>
    <property type="match status" value="1"/>
</dbReference>
<dbReference type="CDD" id="cd05403">
    <property type="entry name" value="NT_KNTase_like"/>
    <property type="match status" value="1"/>
</dbReference>
<dbReference type="InterPro" id="IPR043519">
    <property type="entry name" value="NT_sf"/>
</dbReference>
<dbReference type="SUPFAM" id="SSF81301">
    <property type="entry name" value="Nucleotidyltransferase"/>
    <property type="match status" value="1"/>
</dbReference>
<dbReference type="AlphaFoldDB" id="A0A512BUY7"/>
<gene>
    <name evidence="2" type="ORF">MAE02_34820</name>
</gene>
<comment type="caution">
    <text evidence="2">The sequence shown here is derived from an EMBL/GenBank/DDBJ whole genome shotgun (WGS) entry which is preliminary data.</text>
</comment>
<proteinExistence type="predicted"/>
<name>A0A512BUY7_9HYPH</name>
<dbReference type="InterPro" id="IPR052548">
    <property type="entry name" value="Type_VII_TA_antitoxin"/>
</dbReference>
<dbReference type="RefSeq" id="WP_114187727.1">
    <property type="nucleotide sequence ID" value="NZ_BJYU01000048.1"/>
</dbReference>
<organism evidence="2 3">
    <name type="scientific">Microvirga aerophila</name>
    <dbReference type="NCBI Taxonomy" id="670291"/>
    <lineage>
        <taxon>Bacteria</taxon>
        <taxon>Pseudomonadati</taxon>
        <taxon>Pseudomonadota</taxon>
        <taxon>Alphaproteobacteria</taxon>
        <taxon>Hyphomicrobiales</taxon>
        <taxon>Methylobacteriaceae</taxon>
        <taxon>Microvirga</taxon>
    </lineage>
</organism>
<dbReference type="InterPro" id="IPR041633">
    <property type="entry name" value="Polbeta"/>
</dbReference>
<evidence type="ECO:0000259" key="1">
    <source>
        <dbReference type="Pfam" id="PF18765"/>
    </source>
</evidence>
<dbReference type="EMBL" id="BJYU01000048">
    <property type="protein sequence ID" value="GEO15786.1"/>
    <property type="molecule type" value="Genomic_DNA"/>
</dbReference>
<accession>A0A512BUY7</accession>
<dbReference type="Proteomes" id="UP000321085">
    <property type="component" value="Unassembled WGS sequence"/>
</dbReference>
<sequence length="125" mass="13541">MASRVHSPALRGGLHIDPAVEMAAVRLAEATDAEAIVLFGSRARGDNDGASDWDLCVILPDNVEWGRFTPVTLWPLVSDLGIPIQVVPIRRSVFEEKKTGINNLSHDIARDGVVIHGRPDRTASP</sequence>
<reference evidence="2 3" key="1">
    <citation type="submission" date="2019-07" db="EMBL/GenBank/DDBJ databases">
        <title>Whole genome shotgun sequence of Microvirga aerophila NBRC 106136.</title>
        <authorList>
            <person name="Hosoyama A."/>
            <person name="Uohara A."/>
            <person name="Ohji S."/>
            <person name="Ichikawa N."/>
        </authorList>
    </citation>
    <scope>NUCLEOTIDE SEQUENCE [LARGE SCALE GENOMIC DNA]</scope>
    <source>
        <strain evidence="2 3">NBRC 106136</strain>
    </source>
</reference>
<dbReference type="PANTHER" id="PTHR33933">
    <property type="entry name" value="NUCLEOTIDYLTRANSFERASE"/>
    <property type="match status" value="1"/>
</dbReference>
<dbReference type="OrthoDB" id="559450at2"/>
<evidence type="ECO:0000313" key="2">
    <source>
        <dbReference type="EMBL" id="GEO15786.1"/>
    </source>
</evidence>
<feature type="domain" description="Polymerase beta nucleotidyltransferase" evidence="1">
    <location>
        <begin position="28"/>
        <end position="80"/>
    </location>
</feature>
<evidence type="ECO:0000313" key="3">
    <source>
        <dbReference type="Proteomes" id="UP000321085"/>
    </source>
</evidence>
<dbReference type="PANTHER" id="PTHR33933:SF1">
    <property type="entry name" value="PROTEIN ADENYLYLTRANSFERASE MNTA-RELATED"/>
    <property type="match status" value="1"/>
</dbReference>